<evidence type="ECO:0000313" key="1">
    <source>
        <dbReference type="EMBL" id="MBC9812534.1"/>
    </source>
</evidence>
<organism evidence="1 2">
    <name type="scientific">Taishania pollutisoli</name>
    <dbReference type="NCBI Taxonomy" id="2766479"/>
    <lineage>
        <taxon>Bacteria</taxon>
        <taxon>Pseudomonadati</taxon>
        <taxon>Bacteroidota</taxon>
        <taxon>Flavobacteriia</taxon>
        <taxon>Flavobacteriales</taxon>
        <taxon>Crocinitomicaceae</taxon>
        <taxon>Taishania</taxon>
    </lineage>
</organism>
<dbReference type="PROSITE" id="PS51257">
    <property type="entry name" value="PROKAR_LIPOPROTEIN"/>
    <property type="match status" value="1"/>
</dbReference>
<protein>
    <submittedName>
        <fullName evidence="1">Uncharacterized protein</fullName>
    </submittedName>
</protein>
<dbReference type="AlphaFoldDB" id="A0A8J6TTA0"/>
<dbReference type="Gene3D" id="2.20.110.10">
    <property type="entry name" value="Histone H3 K4-specific methyltransferase SET7/9 N-terminal domain"/>
    <property type="match status" value="2"/>
</dbReference>
<reference evidence="1" key="1">
    <citation type="submission" date="2020-09" db="EMBL/GenBank/DDBJ databases">
        <title>Taishania pollutisoli gen. nov., sp. nov., Isolated from Tetrabromobisphenol A-Contaminated Soil.</title>
        <authorList>
            <person name="Chen Q."/>
        </authorList>
    </citation>
    <scope>NUCLEOTIDE SEQUENCE</scope>
    <source>
        <strain evidence="1">CZZ-1</strain>
    </source>
</reference>
<dbReference type="EMBL" id="JACVEL010000004">
    <property type="protein sequence ID" value="MBC9812534.1"/>
    <property type="molecule type" value="Genomic_DNA"/>
</dbReference>
<gene>
    <name evidence="1" type="ORF">H9Y05_08640</name>
</gene>
<comment type="caution">
    <text evidence="1">The sequence shown here is derived from an EMBL/GenBank/DDBJ whole genome shotgun (WGS) entry which is preliminary data.</text>
</comment>
<dbReference type="SUPFAM" id="SSF82185">
    <property type="entry name" value="Histone H3 K4-specific methyltransferase SET7/9 N-terminal domain"/>
    <property type="match status" value="1"/>
</dbReference>
<evidence type="ECO:0000313" key="2">
    <source>
        <dbReference type="Proteomes" id="UP000652681"/>
    </source>
</evidence>
<proteinExistence type="predicted"/>
<dbReference type="RefSeq" id="WP_216714046.1">
    <property type="nucleotide sequence ID" value="NZ_JACVEL010000004.1"/>
</dbReference>
<accession>A0A8J6TTA0</accession>
<name>A0A8J6TTA0_9FLAO</name>
<keyword evidence="2" id="KW-1185">Reference proteome</keyword>
<sequence>MKQVIFFLSLITFVACKSNEGDVDNKTPEKVTEDYEKVEGGNYRAFYGSNDQLKTEGMYDESGKKHGVWTHYFPDGRKQSVLEYKHGVKDGFSVVYHANGSIYYSGEYRNDKMIGIWDFYDTETGKKSHTKDYGTPEFK</sequence>
<dbReference type="Proteomes" id="UP000652681">
    <property type="component" value="Unassembled WGS sequence"/>
</dbReference>